<protein>
    <submittedName>
        <fullName evidence="2">SFRICE_024365</fullName>
    </submittedName>
</protein>
<reference evidence="2" key="1">
    <citation type="submission" date="2016-07" db="EMBL/GenBank/DDBJ databases">
        <authorList>
            <person name="Bretaudeau A."/>
        </authorList>
    </citation>
    <scope>NUCLEOTIDE SEQUENCE</scope>
    <source>
        <strain evidence="2">Rice</strain>
        <tissue evidence="2">Whole body</tissue>
    </source>
</reference>
<gene>
    <name evidence="2" type="ORF">SFRICE_024365</name>
</gene>
<evidence type="ECO:0000313" key="2">
    <source>
        <dbReference type="EMBL" id="SOQ46372.1"/>
    </source>
</evidence>
<dbReference type="AlphaFoldDB" id="A0A2H1W0L3"/>
<sequence>MIKSSIHVYQKGRSKNNTGGIQFLPQNDERTQKPVDMRRSHKEQVPGVYIYRRGQNCQTQQFSQSLIVKIIPNIKL</sequence>
<accession>A0A2H1W0L3</accession>
<feature type="region of interest" description="Disordered" evidence="1">
    <location>
        <begin position="1"/>
        <end position="25"/>
    </location>
</feature>
<name>A0A2H1W0L3_SPOFR</name>
<evidence type="ECO:0000256" key="1">
    <source>
        <dbReference type="SAM" id="MobiDB-lite"/>
    </source>
</evidence>
<proteinExistence type="predicted"/>
<dbReference type="EMBL" id="ODYU01005480">
    <property type="protein sequence ID" value="SOQ46372.1"/>
    <property type="molecule type" value="Genomic_DNA"/>
</dbReference>
<organism evidence="2">
    <name type="scientific">Spodoptera frugiperda</name>
    <name type="common">Fall armyworm</name>
    <dbReference type="NCBI Taxonomy" id="7108"/>
    <lineage>
        <taxon>Eukaryota</taxon>
        <taxon>Metazoa</taxon>
        <taxon>Ecdysozoa</taxon>
        <taxon>Arthropoda</taxon>
        <taxon>Hexapoda</taxon>
        <taxon>Insecta</taxon>
        <taxon>Pterygota</taxon>
        <taxon>Neoptera</taxon>
        <taxon>Endopterygota</taxon>
        <taxon>Lepidoptera</taxon>
        <taxon>Glossata</taxon>
        <taxon>Ditrysia</taxon>
        <taxon>Noctuoidea</taxon>
        <taxon>Noctuidae</taxon>
        <taxon>Amphipyrinae</taxon>
        <taxon>Spodoptera</taxon>
    </lineage>
</organism>